<evidence type="ECO:0000256" key="2">
    <source>
        <dbReference type="ARBA" id="ARBA00022679"/>
    </source>
</evidence>
<dbReference type="EMBL" id="BPVZ01000012">
    <property type="protein sequence ID" value="GKU98128.1"/>
    <property type="molecule type" value="Genomic_DNA"/>
</dbReference>
<comment type="similarity">
    <text evidence="1">Belongs to the plant acyltransferase family.</text>
</comment>
<sequence>MAASKAKHGFQKPSVSAHLVNLRKRISPPSLAENSVGNLVWIAVAEHGANSKSDLHDLIRKLREAISKIDVAFVKKFADNPPIPESFKGIHELESRRDEIDYFGFSSWCNCDFYGTDFGWGKPVWVSSIGLEGPLVANLIILADTSSGDGIEAWVTLDEEDMAILQRDTELLKFASVDATPLVMGSTVSGKRAHMKATRVSAL</sequence>
<dbReference type="Proteomes" id="UP001054252">
    <property type="component" value="Unassembled WGS sequence"/>
</dbReference>
<keyword evidence="2" id="KW-0808">Transferase</keyword>
<dbReference type="PANTHER" id="PTHR31623:SF110">
    <property type="entry name" value="VINORINE SYNTHASE-LIKE"/>
    <property type="match status" value="1"/>
</dbReference>
<dbReference type="Pfam" id="PF02458">
    <property type="entry name" value="Transferase"/>
    <property type="match status" value="1"/>
</dbReference>
<comment type="caution">
    <text evidence="4">The sequence shown here is derived from an EMBL/GenBank/DDBJ whole genome shotgun (WGS) entry which is preliminary data.</text>
</comment>
<reference evidence="4 5" key="1">
    <citation type="journal article" date="2021" name="Commun. Biol.">
        <title>The genome of Shorea leprosula (Dipterocarpaceae) highlights the ecological relevance of drought in aseasonal tropical rainforests.</title>
        <authorList>
            <person name="Ng K.K.S."/>
            <person name="Kobayashi M.J."/>
            <person name="Fawcett J.A."/>
            <person name="Hatakeyama M."/>
            <person name="Paape T."/>
            <person name="Ng C.H."/>
            <person name="Ang C.C."/>
            <person name="Tnah L.H."/>
            <person name="Lee C.T."/>
            <person name="Nishiyama T."/>
            <person name="Sese J."/>
            <person name="O'Brien M.J."/>
            <person name="Copetti D."/>
            <person name="Mohd Noor M.I."/>
            <person name="Ong R.C."/>
            <person name="Putra M."/>
            <person name="Sireger I.Z."/>
            <person name="Indrioko S."/>
            <person name="Kosugi Y."/>
            <person name="Izuno A."/>
            <person name="Isagi Y."/>
            <person name="Lee S.L."/>
            <person name="Shimizu K.K."/>
        </authorList>
    </citation>
    <scope>NUCLEOTIDE SEQUENCE [LARGE SCALE GENOMIC DNA]</scope>
    <source>
        <strain evidence="4">214</strain>
    </source>
</reference>
<dbReference type="PANTHER" id="PTHR31623">
    <property type="entry name" value="F21J9.9"/>
    <property type="match status" value="1"/>
</dbReference>
<evidence type="ECO:0000313" key="5">
    <source>
        <dbReference type="Proteomes" id="UP001054252"/>
    </source>
</evidence>
<dbReference type="InterPro" id="IPR023213">
    <property type="entry name" value="CAT-like_dom_sf"/>
</dbReference>
<dbReference type="AlphaFoldDB" id="A0AAV5IJQ2"/>
<accession>A0AAV5IJQ2</accession>
<keyword evidence="5" id="KW-1185">Reference proteome</keyword>
<keyword evidence="3" id="KW-0012">Acyltransferase</keyword>
<evidence type="ECO:0000256" key="1">
    <source>
        <dbReference type="ARBA" id="ARBA00009861"/>
    </source>
</evidence>
<dbReference type="GO" id="GO:0016746">
    <property type="term" value="F:acyltransferase activity"/>
    <property type="evidence" value="ECO:0007669"/>
    <property type="project" value="UniProtKB-KW"/>
</dbReference>
<organism evidence="4 5">
    <name type="scientific">Rubroshorea leprosula</name>
    <dbReference type="NCBI Taxonomy" id="152421"/>
    <lineage>
        <taxon>Eukaryota</taxon>
        <taxon>Viridiplantae</taxon>
        <taxon>Streptophyta</taxon>
        <taxon>Embryophyta</taxon>
        <taxon>Tracheophyta</taxon>
        <taxon>Spermatophyta</taxon>
        <taxon>Magnoliopsida</taxon>
        <taxon>eudicotyledons</taxon>
        <taxon>Gunneridae</taxon>
        <taxon>Pentapetalae</taxon>
        <taxon>rosids</taxon>
        <taxon>malvids</taxon>
        <taxon>Malvales</taxon>
        <taxon>Dipterocarpaceae</taxon>
        <taxon>Rubroshorea</taxon>
    </lineage>
</organism>
<protein>
    <recommendedName>
        <fullName evidence="6">BAHD acyltransferase</fullName>
    </recommendedName>
</protein>
<evidence type="ECO:0000256" key="3">
    <source>
        <dbReference type="ARBA" id="ARBA00023315"/>
    </source>
</evidence>
<name>A0AAV5IJQ2_9ROSI</name>
<dbReference type="Gene3D" id="3.30.559.10">
    <property type="entry name" value="Chloramphenicol acetyltransferase-like domain"/>
    <property type="match status" value="1"/>
</dbReference>
<evidence type="ECO:0000313" key="4">
    <source>
        <dbReference type="EMBL" id="GKU98128.1"/>
    </source>
</evidence>
<gene>
    <name evidence="4" type="ORF">SLEP1_g11168</name>
</gene>
<proteinExistence type="inferred from homology"/>
<evidence type="ECO:0008006" key="6">
    <source>
        <dbReference type="Google" id="ProtNLM"/>
    </source>
</evidence>